<gene>
    <name evidence="2" type="ORF">METSCH_F02350</name>
</gene>
<keyword evidence="3" id="KW-1185">Reference proteome</keyword>
<protein>
    <submittedName>
        <fullName evidence="2">Uncharacterized protein</fullName>
    </submittedName>
</protein>
<organism evidence="2 3">
    <name type="scientific">Metschnikowia aff. pulcherrima</name>
    <dbReference type="NCBI Taxonomy" id="2163413"/>
    <lineage>
        <taxon>Eukaryota</taxon>
        <taxon>Fungi</taxon>
        <taxon>Dikarya</taxon>
        <taxon>Ascomycota</taxon>
        <taxon>Saccharomycotina</taxon>
        <taxon>Pichiomycetes</taxon>
        <taxon>Metschnikowiaceae</taxon>
        <taxon>Metschnikowia</taxon>
    </lineage>
</organism>
<evidence type="ECO:0000313" key="3">
    <source>
        <dbReference type="Proteomes" id="UP000292447"/>
    </source>
</evidence>
<dbReference type="AlphaFoldDB" id="A0A4P6XWY2"/>
<evidence type="ECO:0000256" key="1">
    <source>
        <dbReference type="SAM" id="MobiDB-lite"/>
    </source>
</evidence>
<evidence type="ECO:0000313" key="2">
    <source>
        <dbReference type="EMBL" id="QBM90651.1"/>
    </source>
</evidence>
<accession>A0A4P6XWY2</accession>
<name>A0A4P6XWY2_9ASCO</name>
<feature type="region of interest" description="Disordered" evidence="1">
    <location>
        <begin position="1"/>
        <end position="27"/>
    </location>
</feature>
<sequence>METSTYSHNIEKNSVHSSPNKDSFDSDISTDFSSDALGEALLTSESSIDEPDAFDAKYVPHGHRLSCGPIADPFKIVKKDTRIKWMLKLSNQIEVWLLSLLLGKRPHCDQFRYLDPFQELKDLVDAPKFIADSKDFLEGIELIQLKIMDFDEAFWSSRRGPGARVFPSHIYALTCSFELFVEDLVTLSPLYEPLFFLRRLKELVYRLFVAALQYLSKYTKLIVSSGPSITSAGSTKKHASSNAVINACEDISAFICQKRYVTFQKVIDDCLGRMGILFRKYFPIFKHMPAYESNSTSDDLELLSQISKRELVRNRGHFWALKCEIMQKLLAMISKRLGKRILLSRLDDIVHHAQSLTYAVETLLFQLNTRKRYDEDTKDHANDADDSFDSLQRILEDCERDKKLGAEWRHEWISMFSGIRDLLEKFY</sequence>
<dbReference type="Proteomes" id="UP000292447">
    <property type="component" value="Chromosome VI"/>
</dbReference>
<proteinExistence type="predicted"/>
<dbReference type="EMBL" id="CP034461">
    <property type="protein sequence ID" value="QBM90651.1"/>
    <property type="molecule type" value="Genomic_DNA"/>
</dbReference>
<reference evidence="3" key="1">
    <citation type="submission" date="2019-03" db="EMBL/GenBank/DDBJ databases">
        <title>Snf2 controls pulcherriminic acid biosynthesis and connects pigmentation and antifungal activity of the yeast Metschnikowia pulcherrima.</title>
        <authorList>
            <person name="Gore-Lloyd D."/>
            <person name="Sumann I."/>
            <person name="Brachmann A.O."/>
            <person name="Schneeberger K."/>
            <person name="Ortiz-Merino R.A."/>
            <person name="Moreno-Beltran M."/>
            <person name="Schlaefli M."/>
            <person name="Kirner P."/>
            <person name="Santos Kron A."/>
            <person name="Wolfe K.H."/>
            <person name="Piel J."/>
            <person name="Ahrens C.H."/>
            <person name="Henk D."/>
            <person name="Freimoser F.M."/>
        </authorList>
    </citation>
    <scope>NUCLEOTIDE SEQUENCE [LARGE SCALE GENOMIC DNA]</scope>
    <source>
        <strain evidence="3">APC 1.2</strain>
    </source>
</reference>